<evidence type="ECO:0000313" key="2">
    <source>
        <dbReference type="EMBL" id="GAO27685.1"/>
    </source>
</evidence>
<dbReference type="PANTHER" id="PTHR37291:SF1">
    <property type="entry name" value="TYPE IV METHYL-DIRECTED RESTRICTION ENZYME ECOKMCRB SUBUNIT"/>
    <property type="match status" value="1"/>
</dbReference>
<feature type="domain" description="ATPase dynein-related AAA" evidence="1">
    <location>
        <begin position="63"/>
        <end position="199"/>
    </location>
</feature>
<dbReference type="PANTHER" id="PTHR37291">
    <property type="entry name" value="5-METHYLCYTOSINE-SPECIFIC RESTRICTION ENZYME B"/>
    <property type="match status" value="1"/>
</dbReference>
<keyword evidence="3" id="KW-1185">Reference proteome</keyword>
<gene>
    <name evidence="2" type="ORF">JCM15548_14528</name>
</gene>
<organism evidence="2 3">
    <name type="scientific">Geofilum rubicundum JCM 15548</name>
    <dbReference type="NCBI Taxonomy" id="1236989"/>
    <lineage>
        <taxon>Bacteria</taxon>
        <taxon>Pseudomonadati</taxon>
        <taxon>Bacteroidota</taxon>
        <taxon>Bacteroidia</taxon>
        <taxon>Marinilabiliales</taxon>
        <taxon>Marinilabiliaceae</taxon>
        <taxon>Geofilum</taxon>
    </lineage>
</organism>
<evidence type="ECO:0000259" key="1">
    <source>
        <dbReference type="Pfam" id="PF07728"/>
    </source>
</evidence>
<dbReference type="InterPro" id="IPR027417">
    <property type="entry name" value="P-loop_NTPase"/>
</dbReference>
<dbReference type="SUPFAM" id="SSF52540">
    <property type="entry name" value="P-loop containing nucleoside triphosphate hydrolases"/>
    <property type="match status" value="1"/>
</dbReference>
<dbReference type="GO" id="GO:0016887">
    <property type="term" value="F:ATP hydrolysis activity"/>
    <property type="evidence" value="ECO:0007669"/>
    <property type="project" value="InterPro"/>
</dbReference>
<reference evidence="2 3" key="1">
    <citation type="journal article" date="2015" name="Microbes Environ.">
        <title>Distribution and evolution of nitrogen fixation genes in the phylum bacteroidetes.</title>
        <authorList>
            <person name="Inoue J."/>
            <person name="Oshima K."/>
            <person name="Suda W."/>
            <person name="Sakamoto M."/>
            <person name="Iino T."/>
            <person name="Noda S."/>
            <person name="Hongoh Y."/>
            <person name="Hattori M."/>
            <person name="Ohkuma M."/>
        </authorList>
    </citation>
    <scope>NUCLEOTIDE SEQUENCE [LARGE SCALE GENOMIC DNA]</scope>
    <source>
        <strain evidence="2">JCM 15548</strain>
    </source>
</reference>
<dbReference type="Pfam" id="PF07728">
    <property type="entry name" value="AAA_5"/>
    <property type="match status" value="1"/>
</dbReference>
<dbReference type="AlphaFoldDB" id="A0A0E9LS47"/>
<dbReference type="EMBL" id="BAZW01000084">
    <property type="protein sequence ID" value="GAO27685.1"/>
    <property type="molecule type" value="Genomic_DNA"/>
</dbReference>
<dbReference type="STRING" id="1236989.JCM15548_14528"/>
<proteinExistence type="predicted"/>
<dbReference type="GO" id="GO:0005524">
    <property type="term" value="F:ATP binding"/>
    <property type="evidence" value="ECO:0007669"/>
    <property type="project" value="InterPro"/>
</dbReference>
<dbReference type="InterPro" id="IPR011704">
    <property type="entry name" value="ATPase_dyneun-rel_AAA"/>
</dbReference>
<name>A0A0E9LS47_9BACT</name>
<comment type="caution">
    <text evidence="2">The sequence shown here is derived from an EMBL/GenBank/DDBJ whole genome shotgun (WGS) entry which is preliminary data.</text>
</comment>
<evidence type="ECO:0000313" key="3">
    <source>
        <dbReference type="Proteomes" id="UP000032900"/>
    </source>
</evidence>
<dbReference type="InterPro" id="IPR052934">
    <property type="entry name" value="Methyl-DNA_Rec/Restrict_Enz"/>
</dbReference>
<protein>
    <recommendedName>
        <fullName evidence="1">ATPase dynein-related AAA domain-containing protein</fullName>
    </recommendedName>
</protein>
<accession>A0A0E9LS47</accession>
<sequence>MNQILFGPPGTGKTYHTIDEALKIIDPDFYDNHSGNRKKLHDRFGELLITNWDAPVGNIAFCTFHQSFSYEDFVEGIKPQTTEAKDIIYNVEPGIFKRICQLSVEKKPSQDGTPQKEDNPNKYVLILDEINRGNVASIFGELITLIEKDKRAGGNEELEITLPYSKETFKVPNNVYLLGTMNTADRSIEALDTALRRRFSFKEMPSRPEIIAEAGNSIDGIVEGIDLPQLLTAINQRVEKLIDKDHMIGHSYFLNVSSLADLKLVFFNKVIPLLQEYFFGDYGKIGLVLGESFVTLKNNDNKFANFRHYDQDILTDLEERKVFEITNLENWEAIDFIRIYQ</sequence>
<dbReference type="Gene3D" id="3.40.50.300">
    <property type="entry name" value="P-loop containing nucleotide triphosphate hydrolases"/>
    <property type="match status" value="1"/>
</dbReference>
<dbReference type="Proteomes" id="UP000032900">
    <property type="component" value="Unassembled WGS sequence"/>
</dbReference>